<dbReference type="EMBL" id="CAJPWZ010002699">
    <property type="protein sequence ID" value="CAG2243315.1"/>
    <property type="molecule type" value="Genomic_DNA"/>
</dbReference>
<comment type="caution">
    <text evidence="1">The sequence shown here is derived from an EMBL/GenBank/DDBJ whole genome shotgun (WGS) entry which is preliminary data.</text>
</comment>
<dbReference type="OrthoDB" id="10479702at2759"/>
<protein>
    <submittedName>
        <fullName evidence="1">Uncharacterized protein</fullName>
    </submittedName>
</protein>
<sequence length="270" mass="30852">MLASTTKIGSLNKSQFTLLFDIAPTNERIHCQTGRHIEKGQDCLCGIDAKRSNDVGCMDITLINLLAHTPGIRISEPDFNSQWDETEKAILGIANTVGTYFAKTIKRKIDKSKQAELSIEQIKEIIESNAGDVKKNFLFLFETQRKENAALVKNAKDEIIEHITKAADKLSTKIGNTRFDIKEYTKPSSNCYQQESFTTQGQVNSMDTTVCVSDVQIPENDKNVRKCRVEWRLETPETWNLKEMKETLVKFSALLRPYFEIEFVYIDLWL</sequence>
<accession>A0A8S3UHQ5</accession>
<proteinExistence type="predicted"/>
<evidence type="ECO:0000313" key="1">
    <source>
        <dbReference type="EMBL" id="CAG2243315.1"/>
    </source>
</evidence>
<evidence type="ECO:0000313" key="2">
    <source>
        <dbReference type="Proteomes" id="UP000683360"/>
    </source>
</evidence>
<dbReference type="Proteomes" id="UP000683360">
    <property type="component" value="Unassembled WGS sequence"/>
</dbReference>
<dbReference type="AlphaFoldDB" id="A0A8S3UHQ5"/>
<reference evidence="1" key="1">
    <citation type="submission" date="2021-03" db="EMBL/GenBank/DDBJ databases">
        <authorList>
            <person name="Bekaert M."/>
        </authorList>
    </citation>
    <scope>NUCLEOTIDE SEQUENCE</scope>
</reference>
<organism evidence="1 2">
    <name type="scientific">Mytilus edulis</name>
    <name type="common">Blue mussel</name>
    <dbReference type="NCBI Taxonomy" id="6550"/>
    <lineage>
        <taxon>Eukaryota</taxon>
        <taxon>Metazoa</taxon>
        <taxon>Spiralia</taxon>
        <taxon>Lophotrochozoa</taxon>
        <taxon>Mollusca</taxon>
        <taxon>Bivalvia</taxon>
        <taxon>Autobranchia</taxon>
        <taxon>Pteriomorphia</taxon>
        <taxon>Mytilida</taxon>
        <taxon>Mytiloidea</taxon>
        <taxon>Mytilidae</taxon>
        <taxon>Mytilinae</taxon>
        <taxon>Mytilus</taxon>
    </lineage>
</organism>
<gene>
    <name evidence="1" type="ORF">MEDL_55438</name>
</gene>
<name>A0A8S3UHQ5_MYTED</name>
<keyword evidence="2" id="KW-1185">Reference proteome</keyword>